<dbReference type="PROSITE" id="PS50076">
    <property type="entry name" value="DNAJ_2"/>
    <property type="match status" value="1"/>
</dbReference>
<dbReference type="SMART" id="SM00028">
    <property type="entry name" value="TPR"/>
    <property type="match status" value="7"/>
</dbReference>
<dbReference type="InterPro" id="IPR001623">
    <property type="entry name" value="DnaJ_domain"/>
</dbReference>
<feature type="compositionally biased region" description="Basic and acidic residues" evidence="4">
    <location>
        <begin position="29"/>
        <end position="41"/>
    </location>
</feature>
<accession>A0A164W9V6</accession>
<dbReference type="PANTHER" id="PTHR45188:SF2">
    <property type="entry name" value="DNAJ HOMOLOG SUBFAMILY C MEMBER 7"/>
    <property type="match status" value="1"/>
</dbReference>
<evidence type="ECO:0000256" key="4">
    <source>
        <dbReference type="SAM" id="MobiDB-lite"/>
    </source>
</evidence>
<dbReference type="InterPro" id="IPR018253">
    <property type="entry name" value="DnaJ_domain_CS"/>
</dbReference>
<feature type="repeat" description="TPR" evidence="3">
    <location>
        <begin position="36"/>
        <end position="69"/>
    </location>
</feature>
<keyword evidence="2 3" id="KW-0802">TPR repeat</keyword>
<dbReference type="Pfam" id="PF13181">
    <property type="entry name" value="TPR_8"/>
    <property type="match status" value="1"/>
</dbReference>
<evidence type="ECO:0000256" key="3">
    <source>
        <dbReference type="PROSITE-ProRule" id="PRU00339"/>
    </source>
</evidence>
<dbReference type="Pfam" id="PF13414">
    <property type="entry name" value="TPR_11"/>
    <property type="match status" value="1"/>
</dbReference>
<feature type="repeat" description="TPR" evidence="3">
    <location>
        <begin position="106"/>
        <end position="139"/>
    </location>
</feature>
<dbReference type="PRINTS" id="PR00625">
    <property type="entry name" value="JDOMAIN"/>
</dbReference>
<keyword evidence="7" id="KW-1185">Reference proteome</keyword>
<sequence length="526" mass="58012">MDMDVDEEEQAYLNGGSGRGSPPEDAFEEPPKPKDPEECKEEGNKCFKAKQYPQAIEYYTQAIELLPSEPNYWNNRAAAYISLKRFSSALSDSLQAASLQKSSPQAKTLIRLARCQLALGSPNTALSTLRQALSLEPTNSAALTAKKGAEKLDGYLKTCLDARERKDWGVARLALNQLISECEGGGAPEWRLWSVEMEIVKGKWEAAAQSASDALRINENSPDALALRALVLFLTNRLPQALQHAQSTLRLDPEHSKARLLIRRIKEVERLKEEGNSAFKSGRLATAVEKYGETLEVIGDNEEEGHGGIIRATLLSNRATALFKLDQYEKALLDSNAAIELHPNFFKAIRTRARIHQALENYESCVIDFKNALELTDVDESDRKNLKNELKKAEVLLKRSKSKDYYKILGLSKTCSEIEIKKAYRRESLIHHPDKGGDEEKFKLVVEAHAVLSDPQRRDRYDQGFDEDGQTESSGGGMGGGMGMSQADLAEIFASMHGGGRAGFGGGFGGGGFHEHPFGGRGGFSF</sequence>
<dbReference type="PANTHER" id="PTHR45188">
    <property type="entry name" value="DNAJ PROTEIN P58IPK HOMOLOG"/>
    <property type="match status" value="1"/>
</dbReference>
<organism evidence="6 7">
    <name type="scientific">Sistotremastrum niveocremeum HHB9708</name>
    <dbReference type="NCBI Taxonomy" id="1314777"/>
    <lineage>
        <taxon>Eukaryota</taxon>
        <taxon>Fungi</taxon>
        <taxon>Dikarya</taxon>
        <taxon>Basidiomycota</taxon>
        <taxon>Agaricomycotina</taxon>
        <taxon>Agaricomycetes</taxon>
        <taxon>Sistotremastrales</taxon>
        <taxon>Sistotremastraceae</taxon>
        <taxon>Sertulicium</taxon>
        <taxon>Sertulicium niveocremeum</taxon>
    </lineage>
</organism>
<dbReference type="Gene3D" id="1.10.287.110">
    <property type="entry name" value="DnaJ domain"/>
    <property type="match status" value="1"/>
</dbReference>
<dbReference type="SUPFAM" id="SSF46565">
    <property type="entry name" value="Chaperone J-domain"/>
    <property type="match status" value="1"/>
</dbReference>
<feature type="repeat" description="TPR" evidence="3">
    <location>
        <begin position="312"/>
        <end position="345"/>
    </location>
</feature>
<dbReference type="STRING" id="1314777.A0A164W9V6"/>
<evidence type="ECO:0000313" key="7">
    <source>
        <dbReference type="Proteomes" id="UP000076722"/>
    </source>
</evidence>
<dbReference type="Pfam" id="PF13432">
    <property type="entry name" value="TPR_16"/>
    <property type="match status" value="1"/>
</dbReference>
<dbReference type="InterPro" id="IPR019734">
    <property type="entry name" value="TPR_rpt"/>
</dbReference>
<dbReference type="CDD" id="cd06257">
    <property type="entry name" value="DnaJ"/>
    <property type="match status" value="1"/>
</dbReference>
<reference evidence="6 7" key="1">
    <citation type="journal article" date="2016" name="Mol. Biol. Evol.">
        <title>Comparative Genomics of Early-Diverging Mushroom-Forming Fungi Provides Insights into the Origins of Lignocellulose Decay Capabilities.</title>
        <authorList>
            <person name="Nagy L.G."/>
            <person name="Riley R."/>
            <person name="Tritt A."/>
            <person name="Adam C."/>
            <person name="Daum C."/>
            <person name="Floudas D."/>
            <person name="Sun H."/>
            <person name="Yadav J.S."/>
            <person name="Pangilinan J."/>
            <person name="Larsson K.H."/>
            <person name="Matsuura K."/>
            <person name="Barry K."/>
            <person name="Labutti K."/>
            <person name="Kuo R."/>
            <person name="Ohm R.A."/>
            <person name="Bhattacharya S.S."/>
            <person name="Shirouzu T."/>
            <person name="Yoshinaga Y."/>
            <person name="Martin F.M."/>
            <person name="Grigoriev I.V."/>
            <person name="Hibbett D.S."/>
        </authorList>
    </citation>
    <scope>NUCLEOTIDE SEQUENCE [LARGE SCALE GENOMIC DNA]</scope>
    <source>
        <strain evidence="6 7">HHB9708</strain>
    </source>
</reference>
<evidence type="ECO:0000259" key="5">
    <source>
        <dbReference type="PROSITE" id="PS50076"/>
    </source>
</evidence>
<evidence type="ECO:0000313" key="6">
    <source>
        <dbReference type="EMBL" id="KZS94868.1"/>
    </source>
</evidence>
<gene>
    <name evidence="6" type="ORF">SISNIDRAFT_453013</name>
</gene>
<feature type="region of interest" description="Disordered" evidence="4">
    <location>
        <begin position="1"/>
        <end position="41"/>
    </location>
</feature>
<dbReference type="PROSITE" id="PS00636">
    <property type="entry name" value="DNAJ_1"/>
    <property type="match status" value="1"/>
</dbReference>
<dbReference type="InterPro" id="IPR011990">
    <property type="entry name" value="TPR-like_helical_dom_sf"/>
</dbReference>
<dbReference type="SMART" id="SM00271">
    <property type="entry name" value="DnaJ"/>
    <property type="match status" value="1"/>
</dbReference>
<dbReference type="OrthoDB" id="10250354at2759"/>
<dbReference type="GO" id="GO:0016740">
    <property type="term" value="F:transferase activity"/>
    <property type="evidence" value="ECO:0007669"/>
    <property type="project" value="UniProtKB-KW"/>
</dbReference>
<feature type="region of interest" description="Disordered" evidence="4">
    <location>
        <begin position="456"/>
        <end position="481"/>
    </location>
</feature>
<dbReference type="InterPro" id="IPR036869">
    <property type="entry name" value="J_dom_sf"/>
</dbReference>
<protein>
    <submittedName>
        <fullName evidence="6">Protein prenylyltransferase</fullName>
    </submittedName>
</protein>
<proteinExistence type="predicted"/>
<keyword evidence="1" id="KW-0677">Repeat</keyword>
<dbReference type="AlphaFoldDB" id="A0A164W9V6"/>
<dbReference type="PROSITE" id="PS50005">
    <property type="entry name" value="TPR"/>
    <property type="match status" value="3"/>
</dbReference>
<evidence type="ECO:0000256" key="2">
    <source>
        <dbReference type="ARBA" id="ARBA00022803"/>
    </source>
</evidence>
<dbReference type="SUPFAM" id="SSF48452">
    <property type="entry name" value="TPR-like"/>
    <property type="match status" value="3"/>
</dbReference>
<keyword evidence="6" id="KW-0808">Transferase</keyword>
<feature type="domain" description="J" evidence="5">
    <location>
        <begin position="404"/>
        <end position="465"/>
    </location>
</feature>
<dbReference type="Gene3D" id="1.25.40.10">
    <property type="entry name" value="Tetratricopeptide repeat domain"/>
    <property type="match status" value="1"/>
</dbReference>
<dbReference type="EMBL" id="KV419403">
    <property type="protein sequence ID" value="KZS94868.1"/>
    <property type="molecule type" value="Genomic_DNA"/>
</dbReference>
<dbReference type="Pfam" id="PF00226">
    <property type="entry name" value="DnaJ"/>
    <property type="match status" value="1"/>
</dbReference>
<dbReference type="Proteomes" id="UP000076722">
    <property type="component" value="Unassembled WGS sequence"/>
</dbReference>
<evidence type="ECO:0000256" key="1">
    <source>
        <dbReference type="ARBA" id="ARBA00022737"/>
    </source>
</evidence>
<name>A0A164W9V6_9AGAM</name>
<feature type="compositionally biased region" description="Acidic residues" evidence="4">
    <location>
        <begin position="1"/>
        <end position="10"/>
    </location>
</feature>